<reference evidence="2" key="2">
    <citation type="submission" date="2022-01" db="EMBL/GenBank/DDBJ databases">
        <authorList>
            <person name="Yamashiro T."/>
            <person name="Shiraishi A."/>
            <person name="Satake H."/>
            <person name="Nakayama K."/>
        </authorList>
    </citation>
    <scope>NUCLEOTIDE SEQUENCE</scope>
</reference>
<feature type="compositionally biased region" description="Basic and acidic residues" evidence="1">
    <location>
        <begin position="186"/>
        <end position="205"/>
    </location>
</feature>
<keyword evidence="3" id="KW-1185">Reference proteome</keyword>
<dbReference type="Proteomes" id="UP001151760">
    <property type="component" value="Unassembled WGS sequence"/>
</dbReference>
<feature type="region of interest" description="Disordered" evidence="1">
    <location>
        <begin position="148"/>
        <end position="234"/>
    </location>
</feature>
<gene>
    <name evidence="2" type="ORF">Tco_1019547</name>
</gene>
<name>A0ABQ5FZD3_9ASTR</name>
<organism evidence="2 3">
    <name type="scientific">Tanacetum coccineum</name>
    <dbReference type="NCBI Taxonomy" id="301880"/>
    <lineage>
        <taxon>Eukaryota</taxon>
        <taxon>Viridiplantae</taxon>
        <taxon>Streptophyta</taxon>
        <taxon>Embryophyta</taxon>
        <taxon>Tracheophyta</taxon>
        <taxon>Spermatophyta</taxon>
        <taxon>Magnoliopsida</taxon>
        <taxon>eudicotyledons</taxon>
        <taxon>Gunneridae</taxon>
        <taxon>Pentapetalae</taxon>
        <taxon>asterids</taxon>
        <taxon>campanulids</taxon>
        <taxon>Asterales</taxon>
        <taxon>Asteraceae</taxon>
        <taxon>Asteroideae</taxon>
        <taxon>Anthemideae</taxon>
        <taxon>Anthemidinae</taxon>
        <taxon>Tanacetum</taxon>
    </lineage>
</organism>
<evidence type="ECO:0000256" key="1">
    <source>
        <dbReference type="SAM" id="MobiDB-lite"/>
    </source>
</evidence>
<sequence>MEKYPSIPRIHDKDYHSIKDDTLLVSVYSVGNVIFRGMQILDAFLTAEIRTTNDYKEYEIVFVRVDVPMNQPQLIVSTQGTYRSSPRAHRTPTLTTTSPEGKKRKQLAGETSSPGKPLKEEIEKMVEGDEDEESYASEFADSMINDYVDDSGTRIEPGSRKEHSENVNDDDEAIEKEMKDDEIEKEETNDNIEKMNAVVKEKDNDEGASGTMDFRNEKMQTPIPTPTRSHRKDLSSDKTIYEELTATVSPTTATTSKDSSTSKHKKRPISYKMKILPGSIAGMCRRRGQICSHIKNKFITHEFFMSKIREVLDHCNNVVLEMMFAKTNEIINKEMPRLVNLAVNKDREVDPINAQEMIFKEFATHGPKVIEELF</sequence>
<feature type="compositionally biased region" description="Acidic residues" evidence="1">
    <location>
        <begin position="167"/>
        <end position="185"/>
    </location>
</feature>
<evidence type="ECO:0000313" key="3">
    <source>
        <dbReference type="Proteomes" id="UP001151760"/>
    </source>
</evidence>
<feature type="compositionally biased region" description="Basic and acidic residues" evidence="1">
    <location>
        <begin position="151"/>
        <end position="166"/>
    </location>
</feature>
<feature type="region of interest" description="Disordered" evidence="1">
    <location>
        <begin position="79"/>
        <end position="120"/>
    </location>
</feature>
<feature type="compositionally biased region" description="Low complexity" evidence="1">
    <location>
        <begin position="247"/>
        <end position="259"/>
    </location>
</feature>
<reference evidence="2" key="1">
    <citation type="journal article" date="2022" name="Int. J. Mol. Sci.">
        <title>Draft Genome of Tanacetum Coccineum: Genomic Comparison of Closely Related Tanacetum-Family Plants.</title>
        <authorList>
            <person name="Yamashiro T."/>
            <person name="Shiraishi A."/>
            <person name="Nakayama K."/>
            <person name="Satake H."/>
        </authorList>
    </citation>
    <scope>NUCLEOTIDE SEQUENCE</scope>
</reference>
<dbReference type="EMBL" id="BQNB010017865">
    <property type="protein sequence ID" value="GJT68067.1"/>
    <property type="molecule type" value="Genomic_DNA"/>
</dbReference>
<comment type="caution">
    <text evidence="2">The sequence shown here is derived from an EMBL/GenBank/DDBJ whole genome shotgun (WGS) entry which is preliminary data.</text>
</comment>
<protein>
    <submittedName>
        <fullName evidence="2">Uncharacterized protein</fullName>
    </submittedName>
</protein>
<accession>A0ABQ5FZD3</accession>
<evidence type="ECO:0000313" key="2">
    <source>
        <dbReference type="EMBL" id="GJT68067.1"/>
    </source>
</evidence>
<proteinExistence type="predicted"/>
<feature type="region of interest" description="Disordered" evidence="1">
    <location>
        <begin position="247"/>
        <end position="267"/>
    </location>
</feature>